<keyword evidence="3" id="KW-0560">Oxidoreductase</keyword>
<dbReference type="OMA" id="LEMLVCL"/>
<dbReference type="Pfam" id="PF00305">
    <property type="entry name" value="Lipoxygenase"/>
    <property type="match status" value="1"/>
</dbReference>
<proteinExistence type="predicted"/>
<dbReference type="InterPro" id="IPR013819">
    <property type="entry name" value="LipOase_C"/>
</dbReference>
<feature type="domain" description="Lipoxygenase" evidence="4">
    <location>
        <begin position="1"/>
        <end position="133"/>
    </location>
</feature>
<evidence type="ECO:0000256" key="2">
    <source>
        <dbReference type="ARBA" id="ARBA00022964"/>
    </source>
</evidence>
<dbReference type="GO" id="GO:0034440">
    <property type="term" value="P:lipid oxidation"/>
    <property type="evidence" value="ECO:0007669"/>
    <property type="project" value="InterPro"/>
</dbReference>
<dbReference type="Proteomes" id="UP000261340">
    <property type="component" value="Unplaced"/>
</dbReference>
<accession>A0A3Q0T218</accession>
<dbReference type="PANTHER" id="PTHR11771">
    <property type="entry name" value="LIPOXYGENASE"/>
    <property type="match status" value="1"/>
</dbReference>
<sequence>MMIFTCSAQHSAVNSGQYDFGGWMPNCPTSLQLPPPTQKGKTSEKTMLSTFPSVNTTVHAMATLWLLSKQSSDRVLLGHYPEDHFTEKFPRLRIIDFQEELKKLSADIKARNKSLELPYTYLDPKVVENSVSI</sequence>
<evidence type="ECO:0000313" key="6">
    <source>
        <dbReference type="Proteomes" id="UP000261340"/>
    </source>
</evidence>
<name>A0A3Q0T218_AMPCI</name>
<dbReference type="AlphaFoldDB" id="A0A3Q0T218"/>
<dbReference type="InterPro" id="IPR036226">
    <property type="entry name" value="LipOase_C_sf"/>
</dbReference>
<dbReference type="InterPro" id="IPR000907">
    <property type="entry name" value="LipOase"/>
</dbReference>
<dbReference type="GO" id="GO:0016702">
    <property type="term" value="F:oxidoreductase activity, acting on single donors with incorporation of molecular oxygen, incorporation of two atoms of oxygen"/>
    <property type="evidence" value="ECO:0007669"/>
    <property type="project" value="InterPro"/>
</dbReference>
<dbReference type="GO" id="GO:0046872">
    <property type="term" value="F:metal ion binding"/>
    <property type="evidence" value="ECO:0007669"/>
    <property type="project" value="UniProtKB-KW"/>
</dbReference>
<evidence type="ECO:0000259" key="4">
    <source>
        <dbReference type="PROSITE" id="PS51393"/>
    </source>
</evidence>
<keyword evidence="1" id="KW-0479">Metal-binding</keyword>
<dbReference type="Gene3D" id="1.20.245.10">
    <property type="entry name" value="Lipoxygenase-1, Domain 5"/>
    <property type="match status" value="1"/>
</dbReference>
<keyword evidence="6" id="KW-1185">Reference proteome</keyword>
<dbReference type="GeneTree" id="ENSGT00940000156796"/>
<dbReference type="PROSITE" id="PS51393">
    <property type="entry name" value="LIPOXYGENASE_3"/>
    <property type="match status" value="1"/>
</dbReference>
<protein>
    <recommendedName>
        <fullName evidence="4">Lipoxygenase domain-containing protein</fullName>
    </recommendedName>
</protein>
<dbReference type="SUPFAM" id="SSF48484">
    <property type="entry name" value="Lipoxigenase"/>
    <property type="match status" value="1"/>
</dbReference>
<reference evidence="5" key="2">
    <citation type="submission" date="2025-09" db="UniProtKB">
        <authorList>
            <consortium name="Ensembl"/>
        </authorList>
    </citation>
    <scope>IDENTIFICATION</scope>
</reference>
<organism evidence="5 6">
    <name type="scientific">Amphilophus citrinellus</name>
    <name type="common">Midas cichlid</name>
    <name type="synonym">Cichlasoma citrinellum</name>
    <dbReference type="NCBI Taxonomy" id="61819"/>
    <lineage>
        <taxon>Eukaryota</taxon>
        <taxon>Metazoa</taxon>
        <taxon>Chordata</taxon>
        <taxon>Craniata</taxon>
        <taxon>Vertebrata</taxon>
        <taxon>Euteleostomi</taxon>
        <taxon>Actinopterygii</taxon>
        <taxon>Neopterygii</taxon>
        <taxon>Teleostei</taxon>
        <taxon>Neoteleostei</taxon>
        <taxon>Acanthomorphata</taxon>
        <taxon>Ovalentaria</taxon>
        <taxon>Cichlomorphae</taxon>
        <taxon>Cichliformes</taxon>
        <taxon>Cichlidae</taxon>
        <taxon>New World cichlids</taxon>
        <taxon>Cichlasomatinae</taxon>
        <taxon>Heroini</taxon>
        <taxon>Amphilophus</taxon>
    </lineage>
</organism>
<evidence type="ECO:0000256" key="1">
    <source>
        <dbReference type="ARBA" id="ARBA00022723"/>
    </source>
</evidence>
<reference evidence="5" key="1">
    <citation type="submission" date="2025-08" db="UniProtKB">
        <authorList>
            <consortium name="Ensembl"/>
        </authorList>
    </citation>
    <scope>IDENTIFICATION</scope>
</reference>
<evidence type="ECO:0000256" key="3">
    <source>
        <dbReference type="ARBA" id="ARBA00023002"/>
    </source>
</evidence>
<keyword evidence="2" id="KW-0223">Dioxygenase</keyword>
<dbReference type="STRING" id="61819.ENSACIP00000026225"/>
<evidence type="ECO:0000313" key="5">
    <source>
        <dbReference type="Ensembl" id="ENSACIP00000026225.1"/>
    </source>
</evidence>
<dbReference type="Ensembl" id="ENSACIT00000026915.1">
    <property type="protein sequence ID" value="ENSACIP00000026225.1"/>
    <property type="gene ID" value="ENSACIG00000020329.1"/>
</dbReference>